<evidence type="ECO:0000313" key="14">
    <source>
        <dbReference type="Proteomes" id="UP001147746"/>
    </source>
</evidence>
<comment type="catalytic activity">
    <reaction evidence="11">
        <text>alpha-NAD(+) + H2O = ADP-D-ribose + nicotinamide + H(+)</text>
        <dbReference type="Rhea" id="RHEA:68792"/>
        <dbReference type="ChEBI" id="CHEBI:15377"/>
        <dbReference type="ChEBI" id="CHEBI:15378"/>
        <dbReference type="ChEBI" id="CHEBI:17154"/>
        <dbReference type="ChEBI" id="CHEBI:57967"/>
        <dbReference type="ChEBI" id="CHEBI:77017"/>
    </reaction>
</comment>
<dbReference type="EC" id="3.2.1.143" evidence="2"/>
<keyword evidence="14" id="KW-1185">Reference proteome</keyword>
<dbReference type="PANTHER" id="PTHR16222">
    <property type="entry name" value="ADP-RIBOSYLGLYCOHYDROLASE"/>
    <property type="match status" value="1"/>
</dbReference>
<evidence type="ECO:0000256" key="6">
    <source>
        <dbReference type="ARBA" id="ARBA00042471"/>
    </source>
</evidence>
<accession>A0A9W9GFI7</accession>
<keyword evidence="3" id="KW-0378">Hydrolase</keyword>
<evidence type="ECO:0000313" key="13">
    <source>
        <dbReference type="EMBL" id="KAJ5299090.1"/>
    </source>
</evidence>
<gene>
    <name evidence="13" type="ORF">N7476_010647</name>
</gene>
<reference evidence="13" key="2">
    <citation type="journal article" date="2023" name="IMA Fungus">
        <title>Comparative genomic study of the Penicillium genus elucidates a diverse pangenome and 15 lateral gene transfer events.</title>
        <authorList>
            <person name="Petersen C."/>
            <person name="Sorensen T."/>
            <person name="Nielsen M.R."/>
            <person name="Sondergaard T.E."/>
            <person name="Sorensen J.L."/>
            <person name="Fitzpatrick D.A."/>
            <person name="Frisvad J.C."/>
            <person name="Nielsen K.L."/>
        </authorList>
    </citation>
    <scope>NUCLEOTIDE SEQUENCE</scope>
    <source>
        <strain evidence="13">IBT 21472</strain>
    </source>
</reference>
<reference evidence="13" key="1">
    <citation type="submission" date="2022-12" db="EMBL/GenBank/DDBJ databases">
        <authorList>
            <person name="Petersen C."/>
        </authorList>
    </citation>
    <scope>NUCLEOTIDE SEQUENCE</scope>
    <source>
        <strain evidence="13">IBT 21472</strain>
    </source>
</reference>
<protein>
    <recommendedName>
        <fullName evidence="4">ADP-ribosylhydrolase ARH3</fullName>
        <ecNumber evidence="2">3.2.1.143</ecNumber>
    </recommendedName>
    <alternativeName>
        <fullName evidence="5">ADP-ribose glycohydrolase ARH3</fullName>
    </alternativeName>
    <alternativeName>
        <fullName evidence="6">ADP-ribosylhydrolase 3</fullName>
    </alternativeName>
    <alternativeName>
        <fullName evidence="9">O-acetyl-ADP-ribose deacetylase ARH3</fullName>
    </alternativeName>
    <alternativeName>
        <fullName evidence="10">Poly(ADP-ribose) glycohydrolase ARH3</fullName>
    </alternativeName>
    <alternativeName>
        <fullName evidence="8">[Protein ADP-ribosylarginine] hydrolase-like protein 2</fullName>
    </alternativeName>
    <alternativeName>
        <fullName evidence="7">[Protein ADP-ribosylserine] hydrolase</fullName>
    </alternativeName>
</protein>
<evidence type="ECO:0000256" key="1">
    <source>
        <dbReference type="ARBA" id="ARBA00010702"/>
    </source>
</evidence>
<dbReference type="Pfam" id="PF03747">
    <property type="entry name" value="ADP_ribosyl_GH"/>
    <property type="match status" value="1"/>
</dbReference>
<comment type="caution">
    <text evidence="13">The sequence shown here is derived from an EMBL/GenBank/DDBJ whole genome shotgun (WGS) entry which is preliminary data.</text>
</comment>
<dbReference type="EMBL" id="JAPZBO010000010">
    <property type="protein sequence ID" value="KAJ5299090.1"/>
    <property type="molecule type" value="Genomic_DNA"/>
</dbReference>
<dbReference type="PANTHER" id="PTHR16222:SF24">
    <property type="entry name" value="ADP-RIBOSYLHYDROLASE ARH3"/>
    <property type="match status" value="1"/>
</dbReference>
<comment type="cofactor">
    <cofactor evidence="12">
        <name>Mg(2+)</name>
        <dbReference type="ChEBI" id="CHEBI:18420"/>
    </cofactor>
    <text evidence="12">Binds 2 magnesium ions per subunit.</text>
</comment>
<feature type="binding site" evidence="12">
    <location>
        <position position="129"/>
    </location>
    <ligand>
        <name>Mg(2+)</name>
        <dbReference type="ChEBI" id="CHEBI:18420"/>
        <label>1</label>
    </ligand>
</feature>
<dbReference type="AlphaFoldDB" id="A0A9W9GFI7"/>
<sequence>MRIAPIGARLWRDPAVAVDAARDNSRTTHPASACIEACQAFTEMICVLMSGQNKASALQKLVAFQFTHPALKEKFTRSRALNLRNKDNSKIVSSGWVVHTLEAALWGFFAYDTWEEGALAVVNLGEDSDTVGAVYGALAGVYYGYEAIPERWVSRMQNAEPIKDIATNFATVVSQASEK</sequence>
<evidence type="ECO:0000256" key="3">
    <source>
        <dbReference type="ARBA" id="ARBA00022801"/>
    </source>
</evidence>
<dbReference type="InterPro" id="IPR036705">
    <property type="entry name" value="Ribosyl_crysJ1_sf"/>
</dbReference>
<comment type="similarity">
    <text evidence="1">Belongs to the ADP-ribosylglycohydrolase family.</text>
</comment>
<evidence type="ECO:0000256" key="4">
    <source>
        <dbReference type="ARBA" id="ARBA00041057"/>
    </source>
</evidence>
<feature type="binding site" evidence="12">
    <location>
        <position position="127"/>
    </location>
    <ligand>
        <name>Mg(2+)</name>
        <dbReference type="ChEBI" id="CHEBI:18420"/>
        <label>1</label>
    </ligand>
</feature>
<dbReference type="InterPro" id="IPR005502">
    <property type="entry name" value="Ribosyl_crysJ1"/>
</dbReference>
<proteinExistence type="inferred from homology"/>
<dbReference type="Proteomes" id="UP001147746">
    <property type="component" value="Unassembled WGS sequence"/>
</dbReference>
<keyword evidence="12" id="KW-0479">Metal-binding</keyword>
<dbReference type="GO" id="GO:0046872">
    <property type="term" value="F:metal ion binding"/>
    <property type="evidence" value="ECO:0007669"/>
    <property type="project" value="UniProtKB-KW"/>
</dbReference>
<evidence type="ECO:0000256" key="12">
    <source>
        <dbReference type="PIRSR" id="PIRSR605502-1"/>
    </source>
</evidence>
<dbReference type="InterPro" id="IPR050792">
    <property type="entry name" value="ADP-ribosylglycohydrolase"/>
</dbReference>
<feature type="binding site" evidence="12">
    <location>
        <position position="130"/>
    </location>
    <ligand>
        <name>Mg(2+)</name>
        <dbReference type="ChEBI" id="CHEBI:18420"/>
        <label>1</label>
    </ligand>
</feature>
<dbReference type="GO" id="GO:0004649">
    <property type="term" value="F:poly(ADP-ribose) glycohydrolase activity"/>
    <property type="evidence" value="ECO:0007669"/>
    <property type="project" value="UniProtKB-EC"/>
</dbReference>
<evidence type="ECO:0000256" key="8">
    <source>
        <dbReference type="ARBA" id="ARBA00042850"/>
    </source>
</evidence>
<organism evidence="13 14">
    <name type="scientific">Penicillium atrosanguineum</name>
    <dbReference type="NCBI Taxonomy" id="1132637"/>
    <lineage>
        <taxon>Eukaryota</taxon>
        <taxon>Fungi</taxon>
        <taxon>Dikarya</taxon>
        <taxon>Ascomycota</taxon>
        <taxon>Pezizomycotina</taxon>
        <taxon>Eurotiomycetes</taxon>
        <taxon>Eurotiomycetidae</taxon>
        <taxon>Eurotiales</taxon>
        <taxon>Aspergillaceae</taxon>
        <taxon>Penicillium</taxon>
    </lineage>
</organism>
<evidence type="ECO:0000256" key="7">
    <source>
        <dbReference type="ARBA" id="ARBA00042722"/>
    </source>
</evidence>
<name>A0A9W9GFI7_9EURO</name>
<keyword evidence="12" id="KW-0460">Magnesium</keyword>
<evidence type="ECO:0000256" key="9">
    <source>
        <dbReference type="ARBA" id="ARBA00043187"/>
    </source>
</evidence>
<dbReference type="Gene3D" id="1.10.4080.10">
    <property type="entry name" value="ADP-ribosylation/Crystallin J1"/>
    <property type="match status" value="1"/>
</dbReference>
<evidence type="ECO:0000256" key="10">
    <source>
        <dbReference type="ARBA" id="ARBA00043193"/>
    </source>
</evidence>
<evidence type="ECO:0000256" key="11">
    <source>
        <dbReference type="ARBA" id="ARBA00049015"/>
    </source>
</evidence>
<evidence type="ECO:0000256" key="2">
    <source>
        <dbReference type="ARBA" id="ARBA00012255"/>
    </source>
</evidence>
<dbReference type="OrthoDB" id="2021138at2759"/>
<dbReference type="SUPFAM" id="SSF101478">
    <property type="entry name" value="ADP-ribosylglycohydrolase"/>
    <property type="match status" value="1"/>
</dbReference>
<evidence type="ECO:0000256" key="5">
    <source>
        <dbReference type="ARBA" id="ARBA00042398"/>
    </source>
</evidence>